<dbReference type="OrthoDB" id="3514520at2"/>
<dbReference type="InterPro" id="IPR006680">
    <property type="entry name" value="Amidohydro-rel"/>
</dbReference>
<dbReference type="SUPFAM" id="SSF51338">
    <property type="entry name" value="Composite domain of metallo-dependent hydrolases"/>
    <property type="match status" value="2"/>
</dbReference>
<dbReference type="GO" id="GO:0016810">
    <property type="term" value="F:hydrolase activity, acting on carbon-nitrogen (but not peptide) bonds"/>
    <property type="evidence" value="ECO:0007669"/>
    <property type="project" value="InterPro"/>
</dbReference>
<dbReference type="PANTHER" id="PTHR43135">
    <property type="entry name" value="ALPHA-D-RIBOSE 1-METHYLPHOSPHONATE 5-TRIPHOSPHATE DIPHOSPHATASE"/>
    <property type="match status" value="1"/>
</dbReference>
<keyword evidence="3" id="KW-0862">Zinc</keyword>
<gene>
    <name evidence="6" type="ORF">AVR91_0226615</name>
</gene>
<dbReference type="GO" id="GO:0046872">
    <property type="term" value="F:metal ion binding"/>
    <property type="evidence" value="ECO:0007669"/>
    <property type="project" value="UniProtKB-KW"/>
</dbReference>
<evidence type="ECO:0000259" key="5">
    <source>
        <dbReference type="Pfam" id="PF22039"/>
    </source>
</evidence>
<organism evidence="6 7">
    <name type="scientific">Amycolatopsis keratiniphila subsp. keratiniphila</name>
    <dbReference type="NCBI Taxonomy" id="227715"/>
    <lineage>
        <taxon>Bacteria</taxon>
        <taxon>Bacillati</taxon>
        <taxon>Actinomycetota</taxon>
        <taxon>Actinomycetes</taxon>
        <taxon>Pseudonocardiales</taxon>
        <taxon>Pseudonocardiaceae</taxon>
        <taxon>Amycolatopsis</taxon>
        <taxon>Amycolatopsis japonica group</taxon>
    </lineage>
</organism>
<sequence length="397" mass="41594">MTKQLLLTASRILPRPSTPVEDGAVLVEGERILAAGPRAEVVAQAPPDAERLDFPGATLLPGLFNAHVHLAFDATREMLPNFLASDDEALRAGAKERLGQLLRSGVTTVRDLGDRGALGARVRSELEGAAAPRLLTAGSPLTVLNGHCHFFGGEVDGDDAIRALIDANAAAGADVIKVMASGGQITEGGADMWESQFDVRALRLIVEHAGRHGLPVAAHAHGSDAIEASVEAGVATIEHCTWMTGPQRQDRREGVAKRMAAEGIAACSTSSRNWRMLAERMGEELAKTVYGRLSWLEELGVPLLAGTDAGLPGSVFDDPVGALELYEWLGFGRRRILEIATEDSAAGLGLGDVTGRLAPGLSADVLVVDGDPLADLSALRNLRLVLSRGLAVSGVSG</sequence>
<dbReference type="Proteomes" id="UP000076660">
    <property type="component" value="Unassembled WGS sequence"/>
</dbReference>
<evidence type="ECO:0000313" key="7">
    <source>
        <dbReference type="Proteomes" id="UP000076660"/>
    </source>
</evidence>
<dbReference type="InterPro" id="IPR011059">
    <property type="entry name" value="Metal-dep_hydrolase_composite"/>
</dbReference>
<feature type="domain" description="Amidohydrolase-related" evidence="4">
    <location>
        <begin position="58"/>
        <end position="379"/>
    </location>
</feature>
<keyword evidence="1" id="KW-0479">Metal-binding</keyword>
<dbReference type="Pfam" id="PF01979">
    <property type="entry name" value="Amidohydro_1"/>
    <property type="match status" value="1"/>
</dbReference>
<dbReference type="InterPro" id="IPR054418">
    <property type="entry name" value="MQNX/HUTI_composite_N"/>
</dbReference>
<proteinExistence type="predicted"/>
<reference evidence="6 7" key="1">
    <citation type="submission" date="2016-12" db="EMBL/GenBank/DDBJ databases">
        <title>Amycolatopsis keratiniphila subsp. keratiniphila genome sequencing and assembly.</title>
        <authorList>
            <person name="Mayilraj S."/>
            <person name="Kaur N."/>
        </authorList>
    </citation>
    <scope>NUCLEOTIDE SEQUENCE [LARGE SCALE GENOMIC DNA]</scope>
    <source>
        <strain evidence="6 7">DSM 44409</strain>
    </source>
</reference>
<dbReference type="AlphaFoldDB" id="A0A1W2LPK9"/>
<dbReference type="PANTHER" id="PTHR43135:SF3">
    <property type="entry name" value="ALPHA-D-RIBOSE 1-METHYLPHOSPHONATE 5-TRIPHOSPHATE DIPHOSPHATASE"/>
    <property type="match status" value="1"/>
</dbReference>
<comment type="caution">
    <text evidence="6">The sequence shown here is derived from an EMBL/GenBank/DDBJ whole genome shotgun (WGS) entry which is preliminary data.</text>
</comment>
<evidence type="ECO:0000313" key="6">
    <source>
        <dbReference type="EMBL" id="ONF65525.1"/>
    </source>
</evidence>
<evidence type="ECO:0000259" key="4">
    <source>
        <dbReference type="Pfam" id="PF01979"/>
    </source>
</evidence>
<keyword evidence="2 6" id="KW-0378">Hydrolase</keyword>
<dbReference type="Gene3D" id="2.30.40.10">
    <property type="entry name" value="Urease, subunit C, domain 1"/>
    <property type="match status" value="1"/>
</dbReference>
<accession>A0A1W2LPK9</accession>
<dbReference type="SUPFAM" id="SSF51556">
    <property type="entry name" value="Metallo-dependent hydrolases"/>
    <property type="match status" value="1"/>
</dbReference>
<protein>
    <submittedName>
        <fullName evidence="6">Amidohydrolase</fullName>
    </submittedName>
</protein>
<dbReference type="Pfam" id="PF22039">
    <property type="entry name" value="HUTI_composite_bact"/>
    <property type="match status" value="1"/>
</dbReference>
<evidence type="ECO:0000256" key="1">
    <source>
        <dbReference type="ARBA" id="ARBA00022723"/>
    </source>
</evidence>
<name>A0A1W2LPK9_9PSEU</name>
<dbReference type="InterPro" id="IPR051781">
    <property type="entry name" value="Metallo-dep_Hydrolase"/>
</dbReference>
<evidence type="ECO:0000256" key="3">
    <source>
        <dbReference type="ARBA" id="ARBA00022833"/>
    </source>
</evidence>
<feature type="domain" description="Aminodeoxyfutalosine deaminase/Imidazolonepropionase-like composite" evidence="5">
    <location>
        <begin position="23"/>
        <end position="46"/>
    </location>
</feature>
<dbReference type="InterPro" id="IPR032466">
    <property type="entry name" value="Metal_Hydrolase"/>
</dbReference>
<evidence type="ECO:0000256" key="2">
    <source>
        <dbReference type="ARBA" id="ARBA00022801"/>
    </source>
</evidence>
<dbReference type="RefSeq" id="WP_063272385.1">
    <property type="nucleotide sequence ID" value="NZ_LQMT02000025.1"/>
</dbReference>
<dbReference type="EMBL" id="LQMT02000025">
    <property type="protein sequence ID" value="ONF65525.1"/>
    <property type="molecule type" value="Genomic_DNA"/>
</dbReference>
<dbReference type="Gene3D" id="3.20.20.140">
    <property type="entry name" value="Metal-dependent hydrolases"/>
    <property type="match status" value="1"/>
</dbReference>